<evidence type="ECO:0000313" key="1">
    <source>
        <dbReference type="EMBL" id="SFC42427.1"/>
    </source>
</evidence>
<sequence length="64" mass="7719">MQRKIIYVNFVKKRRITFLGFIVNRITSYIHVKLHLKNVPSSCTVKNNESMPILYNQIDYYKLK</sequence>
<name>A0A1I1J1K9_9CLOT</name>
<organism evidence="1 2">
    <name type="scientific">Clostridium uliginosum</name>
    <dbReference type="NCBI Taxonomy" id="119641"/>
    <lineage>
        <taxon>Bacteria</taxon>
        <taxon>Bacillati</taxon>
        <taxon>Bacillota</taxon>
        <taxon>Clostridia</taxon>
        <taxon>Eubacteriales</taxon>
        <taxon>Clostridiaceae</taxon>
        <taxon>Clostridium</taxon>
    </lineage>
</organism>
<dbReference type="EMBL" id="FOMG01000003">
    <property type="protein sequence ID" value="SFC42427.1"/>
    <property type="molecule type" value="Genomic_DNA"/>
</dbReference>
<dbReference type="Proteomes" id="UP000199263">
    <property type="component" value="Unassembled WGS sequence"/>
</dbReference>
<dbReference type="AlphaFoldDB" id="A0A1I1J1K9"/>
<protein>
    <submittedName>
        <fullName evidence="1">Uncharacterized protein</fullName>
    </submittedName>
</protein>
<gene>
    <name evidence="1" type="ORF">SAMN05421842_103155</name>
</gene>
<reference evidence="1 2" key="1">
    <citation type="submission" date="2016-10" db="EMBL/GenBank/DDBJ databases">
        <authorList>
            <person name="de Groot N.N."/>
        </authorList>
    </citation>
    <scope>NUCLEOTIDE SEQUENCE [LARGE SCALE GENOMIC DNA]</scope>
    <source>
        <strain evidence="1 2">DSM 12992</strain>
    </source>
</reference>
<proteinExistence type="predicted"/>
<keyword evidence="2" id="KW-1185">Reference proteome</keyword>
<evidence type="ECO:0000313" key="2">
    <source>
        <dbReference type="Proteomes" id="UP000199263"/>
    </source>
</evidence>
<accession>A0A1I1J1K9</accession>